<keyword evidence="13" id="KW-1185">Reference proteome</keyword>
<dbReference type="InterPro" id="IPR044846">
    <property type="entry name" value="GH10"/>
</dbReference>
<dbReference type="SUPFAM" id="SSF51445">
    <property type="entry name" value="(Trans)glycosidases"/>
    <property type="match status" value="2"/>
</dbReference>
<keyword evidence="3" id="KW-0858">Xylan degradation</keyword>
<dbReference type="Pfam" id="PF07554">
    <property type="entry name" value="FIVAR"/>
    <property type="match status" value="1"/>
</dbReference>
<dbReference type="Gene3D" id="2.60.40.680">
    <property type="match status" value="1"/>
</dbReference>
<comment type="catalytic activity">
    <reaction evidence="1 8">
        <text>Endohydrolysis of (1-&gt;4)-beta-D-xylosidic linkages in xylans.</text>
        <dbReference type="EC" id="3.2.1.8"/>
    </reaction>
</comment>
<dbReference type="PROSITE" id="PS51760">
    <property type="entry name" value="GH10_2"/>
    <property type="match status" value="2"/>
</dbReference>
<dbReference type="Proteomes" id="UP000618579">
    <property type="component" value="Unassembled WGS sequence"/>
</dbReference>
<evidence type="ECO:0000256" key="6">
    <source>
        <dbReference type="ARBA" id="ARBA00023295"/>
    </source>
</evidence>
<organism evidence="12 13">
    <name type="scientific">Paenibacillus planticolens</name>
    <dbReference type="NCBI Taxonomy" id="2654976"/>
    <lineage>
        <taxon>Bacteria</taxon>
        <taxon>Bacillati</taxon>
        <taxon>Bacillota</taxon>
        <taxon>Bacilli</taxon>
        <taxon>Bacillales</taxon>
        <taxon>Paenibacillaceae</taxon>
        <taxon>Paenibacillus</taxon>
    </lineage>
</organism>
<comment type="similarity">
    <text evidence="8">Belongs to the glycosyl hydrolase 10 (cellulase F) family.</text>
</comment>
<evidence type="ECO:0000256" key="3">
    <source>
        <dbReference type="ARBA" id="ARBA00022651"/>
    </source>
</evidence>
<evidence type="ECO:0000256" key="1">
    <source>
        <dbReference type="ARBA" id="ARBA00000681"/>
    </source>
</evidence>
<evidence type="ECO:0000313" key="13">
    <source>
        <dbReference type="Proteomes" id="UP000618579"/>
    </source>
</evidence>
<dbReference type="Pfam" id="PF00963">
    <property type="entry name" value="Cohesin"/>
    <property type="match status" value="1"/>
</dbReference>
<dbReference type="InterPro" id="IPR002102">
    <property type="entry name" value="Cohesin_dom"/>
</dbReference>
<feature type="chain" id="PRO_5045342848" description="Beta-xylanase" evidence="9">
    <location>
        <begin position="27"/>
        <end position="1492"/>
    </location>
</feature>
<dbReference type="SMART" id="SM00633">
    <property type="entry name" value="Glyco_10"/>
    <property type="match status" value="2"/>
</dbReference>
<comment type="caution">
    <text evidence="12">The sequence shown here is derived from an EMBL/GenBank/DDBJ whole genome shotgun (WGS) entry which is preliminary data.</text>
</comment>
<evidence type="ECO:0000256" key="8">
    <source>
        <dbReference type="RuleBase" id="RU361174"/>
    </source>
</evidence>
<dbReference type="CDD" id="cd14254">
    <property type="entry name" value="Dockerin_II"/>
    <property type="match status" value="1"/>
</dbReference>
<evidence type="ECO:0000256" key="2">
    <source>
        <dbReference type="ARBA" id="ARBA00004851"/>
    </source>
</evidence>
<dbReference type="InterPro" id="IPR008965">
    <property type="entry name" value="CBM2/CBM3_carb-bd_dom_sf"/>
</dbReference>
<dbReference type="PRINTS" id="PR00134">
    <property type="entry name" value="GLHYDRLASE10"/>
</dbReference>
<evidence type="ECO:0000256" key="9">
    <source>
        <dbReference type="SAM" id="SignalP"/>
    </source>
</evidence>
<dbReference type="SUPFAM" id="SSF49384">
    <property type="entry name" value="Carbohydrate-binding domain"/>
    <property type="match status" value="1"/>
</dbReference>
<dbReference type="PANTHER" id="PTHR31490">
    <property type="entry name" value="GLYCOSYL HYDROLASE"/>
    <property type="match status" value="1"/>
</dbReference>
<dbReference type="Gene3D" id="3.20.20.80">
    <property type="entry name" value="Glycosidases"/>
    <property type="match status" value="2"/>
</dbReference>
<dbReference type="CDD" id="cd08547">
    <property type="entry name" value="Type_II_cohesin"/>
    <property type="match status" value="1"/>
</dbReference>
<dbReference type="EC" id="3.2.1.8" evidence="8"/>
<feature type="domain" description="GH10" evidence="10">
    <location>
        <begin position="44"/>
        <end position="384"/>
    </location>
</feature>
<evidence type="ECO:0000259" key="10">
    <source>
        <dbReference type="PROSITE" id="PS51760"/>
    </source>
</evidence>
<keyword evidence="7 8" id="KW-0624">Polysaccharide degradation</keyword>
<keyword evidence="6 8" id="KW-0326">Glycosidase</keyword>
<evidence type="ECO:0000259" key="11">
    <source>
        <dbReference type="PROSITE" id="PS51766"/>
    </source>
</evidence>
<evidence type="ECO:0000256" key="4">
    <source>
        <dbReference type="ARBA" id="ARBA00022801"/>
    </source>
</evidence>
<keyword evidence="9" id="KW-0732">Signal</keyword>
<dbReference type="PANTHER" id="PTHR31490:SF90">
    <property type="entry name" value="ENDO-1,4-BETA-XYLANASE A"/>
    <property type="match status" value="1"/>
</dbReference>
<protein>
    <recommendedName>
        <fullName evidence="8">Beta-xylanase</fullName>
        <ecNumber evidence="8">3.2.1.8</ecNumber>
    </recommendedName>
</protein>
<dbReference type="PROSITE" id="PS51766">
    <property type="entry name" value="DOCKERIN"/>
    <property type="match status" value="1"/>
</dbReference>
<comment type="pathway">
    <text evidence="2">Glycan degradation; xylan degradation.</text>
</comment>
<gene>
    <name evidence="12" type="ORF">GC097_01785</name>
</gene>
<dbReference type="InterPro" id="IPR036439">
    <property type="entry name" value="Dockerin_dom_sf"/>
</dbReference>
<dbReference type="EMBL" id="WHNZ01000007">
    <property type="protein sequence ID" value="NOU98753.1"/>
    <property type="molecule type" value="Genomic_DNA"/>
</dbReference>
<dbReference type="Pfam" id="PF00404">
    <property type="entry name" value="Dockerin_1"/>
    <property type="match status" value="1"/>
</dbReference>
<dbReference type="Pfam" id="PF00331">
    <property type="entry name" value="Glyco_hydro_10"/>
    <property type="match status" value="2"/>
</dbReference>
<evidence type="ECO:0000256" key="7">
    <source>
        <dbReference type="ARBA" id="ARBA00023326"/>
    </source>
</evidence>
<dbReference type="SUPFAM" id="SSF63446">
    <property type="entry name" value="Type I dockerin domain"/>
    <property type="match status" value="1"/>
</dbReference>
<feature type="domain" description="GH10" evidence="10">
    <location>
        <begin position="602"/>
        <end position="948"/>
    </location>
</feature>
<dbReference type="PROSITE" id="PS00018">
    <property type="entry name" value="EF_HAND_1"/>
    <property type="match status" value="2"/>
</dbReference>
<dbReference type="InterPro" id="IPR016134">
    <property type="entry name" value="Dockerin_dom"/>
</dbReference>
<feature type="domain" description="Dockerin" evidence="11">
    <location>
        <begin position="1429"/>
        <end position="1492"/>
    </location>
</feature>
<evidence type="ECO:0000256" key="5">
    <source>
        <dbReference type="ARBA" id="ARBA00023277"/>
    </source>
</evidence>
<dbReference type="InterPro" id="IPR018247">
    <property type="entry name" value="EF_Hand_1_Ca_BS"/>
</dbReference>
<dbReference type="RefSeq" id="WP_171681634.1">
    <property type="nucleotide sequence ID" value="NZ_WHNZ01000007.1"/>
</dbReference>
<dbReference type="InterPro" id="IPR002105">
    <property type="entry name" value="Dockerin_1_rpt"/>
</dbReference>
<dbReference type="InterPro" id="IPR001000">
    <property type="entry name" value="GH10_dom"/>
</dbReference>
<keyword evidence="4 8" id="KW-0378">Hydrolase</keyword>
<dbReference type="Gene3D" id="1.20.1270.90">
    <property type="entry name" value="AF1782-like"/>
    <property type="match status" value="1"/>
</dbReference>
<proteinExistence type="inferred from homology"/>
<reference evidence="12 13" key="1">
    <citation type="submission" date="2019-10" db="EMBL/GenBank/DDBJ databases">
        <title>Description of Paenibacillus pedi sp. nov.</title>
        <authorList>
            <person name="Carlier A."/>
            <person name="Qi S."/>
        </authorList>
    </citation>
    <scope>NUCLEOTIDE SEQUENCE [LARGE SCALE GENOMIC DNA]</scope>
    <source>
        <strain evidence="12 13">LMG 31457</strain>
    </source>
</reference>
<sequence length="1492" mass="160721">MRFLKRYLSLVLIVTLVFSFAISATAAVNDPIPKTQVTPAGLNYDQYPSLKDVYKDYFMIGTVGALTGPRSGLIGYHFNAYTPENEMKPQSVQNVKGTFTFNTLNNLLRNVTALSGDMKLIGHTLAWHSQTPNWMWDAPNFDRATALGNLNAHIDRILGEYGERLYSIDVVNEAIGTANPTNWKASLDKGEGWTLALGWEWVELAFVRAAKVIDDNGWNTKLYYNDFGLDSAAKAQTVYAMVKDINERYAGTRPNGKPLIEGIGMQGHYNSSTKPENVETSIKLFATLPGVSVSVTELDIEWPNLGSLTTEQAVAQGQKYAQLFQIYRNYAAGPANKTANPKVVERVTFWGTNDADSWKREGYPLLFNAPNGTSITAKEALVAVLAPDTYLEMNPVVIKPEPEQNKPINGVYVYNTSKGDSWSGANLILGNNANVWPWSTAGADGKVAFTPEKDATYRIAVNYTSMGTNAIRVRWLKDESNSGYTAQDGQVVSTPPYNSSLNPSQVATRIPAYFNNGMSTGNSYTLITEIKLDSSQAAGGLIGNIAIRGGAGGNSFSINEIKVEKVGSDGKEDKLLVNWPVGIKEPEPEEPVIVIPPAGQTYEAYPPLKGVYKDYFTMGIFGAGENNALIHNFAAYTPGNEMKPESTQNVKGTFTYNSVNNAFYNLTSKNPNMLFYGHTLAWHSQSPTWMWDAPPARYGQPGTFDKATALANLNNHIENVLGNFGGRLKGIDVVNEAVGTANPNDWKASLAKGEGWYMALGWEWVELAFLKAASVVDSHPEWESKLIYNDFGLDSPSKARVVYEMVKSINERYAGVRPNGKPLIEVIGMQAHYNLTTSAANVENSIKLFATLPGVSINITEMDIGSPPVGVLTPVNENNQAVKFAELFQIYRKYAAGPANKTNNPKVIDRVSICGVRDATTGWRAGEFALLFTSNGLAKQALVAVLDPNAFLETHKYIEPETEPEQKPVDGVYVYDAGKGDAWTGANIILGNNANAWPWSTAGADGKVAFTPEKDAKYRLTFNYTAKGTTALRIRWIKDDSNGNYTDADGAVVNSYQYSASQVATTIPAYFNSGMVNMGSYTLTTEIKLDGSQPANGLLGNIAIRGGGGGNAYSINWIKVEKIGTGGAADKLMVSWPKEGDATKHKITATAGTGGTITPSGEVEVVSGASQTFTITANSNYSIANVLVDGVSVGAVSTYTINQVKEDHTIAVTFSYNGGAVLTGTDHVMAGESFNLVYGLGHMKGSVLAQDVTITFDADKLELASPPVSVDEGKFLVVGYKADPAGTLRILGVHLGEWQSNPNAGLITLSFKAKGNAQTGSTDIKVTRLVTADGTEAETVQSGAVHTVQIAAMDKTALNALIAEAQNAHDQAVEGKLIGQYPAGSKATLQAAINAAVEVANNPAASQTQIDSAASQLNAALLAFKVSVIVNIPGDHNNDGKVSVGDLAVMAKAYGITSADAEWDQVKHFDLNGDNQIDILDLVMLARMIFEW</sequence>
<name>A0ABX1ZF80_9BACL</name>
<keyword evidence="5 8" id="KW-0119">Carbohydrate metabolism</keyword>
<evidence type="ECO:0000313" key="12">
    <source>
        <dbReference type="EMBL" id="NOU98753.1"/>
    </source>
</evidence>
<dbReference type="Gene3D" id="1.10.1330.10">
    <property type="entry name" value="Dockerin domain"/>
    <property type="match status" value="1"/>
</dbReference>
<dbReference type="InterPro" id="IPR017853">
    <property type="entry name" value="GH"/>
</dbReference>
<accession>A0ABX1ZF80</accession>
<feature type="signal peptide" evidence="9">
    <location>
        <begin position="1"/>
        <end position="26"/>
    </location>
</feature>